<reference evidence="1" key="1">
    <citation type="submission" date="2022-09" db="EMBL/GenBank/DDBJ databases">
        <authorList>
            <person name="Washington J.M."/>
            <person name="Situmorang M.A."/>
            <person name="Garlena R.A."/>
            <person name="Russell D.A."/>
            <person name="Jacobs-Sera D."/>
            <person name="Hatfull G.F."/>
        </authorList>
    </citation>
    <scope>NUCLEOTIDE SEQUENCE</scope>
</reference>
<accession>A0A9X9P6B8</accession>
<dbReference type="KEGG" id="vg:80019572"/>
<dbReference type="Proteomes" id="UP001164797">
    <property type="component" value="Segment"/>
</dbReference>
<evidence type="ECO:0000313" key="2">
    <source>
        <dbReference type="Proteomes" id="UP001164797"/>
    </source>
</evidence>
<dbReference type="GeneID" id="80019572"/>
<gene>
    <name evidence="1" type="primary">8</name>
    <name evidence="1" type="ORF">SEA_OSCARSO_8</name>
</gene>
<name>A0A9X9P6B8_9CAUD</name>
<sequence length="105" mass="11172">MPAIRTTLEPSKVIDVSDAEYAFLARMGLIYTGTEPPLAPPSFSPEQYAEISRPDGPLVTLLVSGIGERIVAAGDVPPVNAQLWIKTSVGGDPDAIELYFEDGTP</sequence>
<organism evidence="1 2">
    <name type="scientific">Microbacterium phage OscarSo</name>
    <dbReference type="NCBI Taxonomy" id="2985324"/>
    <lineage>
        <taxon>Viruses</taxon>
        <taxon>Duplodnaviria</taxon>
        <taxon>Heunggongvirae</taxon>
        <taxon>Uroviricota</taxon>
        <taxon>Caudoviricetes</taxon>
        <taxon>Oscarsovirus</taxon>
        <taxon>Oscarsovirus oscarso</taxon>
    </lineage>
</organism>
<evidence type="ECO:0000313" key="1">
    <source>
        <dbReference type="EMBL" id="UYL87129.1"/>
    </source>
</evidence>
<dbReference type="EMBL" id="OP434449">
    <property type="protein sequence ID" value="UYL87129.1"/>
    <property type="molecule type" value="Genomic_DNA"/>
</dbReference>
<proteinExistence type="predicted"/>
<dbReference type="RefSeq" id="YP_010754966.1">
    <property type="nucleotide sequence ID" value="NC_073466.1"/>
</dbReference>
<protein>
    <submittedName>
        <fullName evidence="1">Uncharacterized protein</fullName>
    </submittedName>
</protein>
<keyword evidence="2" id="KW-1185">Reference proteome</keyword>